<dbReference type="RefSeq" id="WP_008711168.1">
    <property type="nucleotide sequence ID" value="NZ_CABKQM010000007.1"/>
</dbReference>
<name>A0AAW5K419_9BACT</name>
<comment type="caution">
    <text evidence="1">The sequence shown here is derived from an EMBL/GenBank/DDBJ whole genome shotgun (WGS) entry which is preliminary data.</text>
</comment>
<dbReference type="EMBL" id="JANFYT010000006">
    <property type="protein sequence ID" value="MCQ4813503.1"/>
    <property type="molecule type" value="Genomic_DNA"/>
</dbReference>
<dbReference type="Proteomes" id="UP001205919">
    <property type="component" value="Unassembled WGS sequence"/>
</dbReference>
<accession>A0AAW5K419</accession>
<evidence type="ECO:0000313" key="1">
    <source>
        <dbReference type="EMBL" id="MCQ4813503.1"/>
    </source>
</evidence>
<reference evidence="1 2" key="1">
    <citation type="submission" date="2022-06" db="EMBL/GenBank/DDBJ databases">
        <title>Isolation of gut microbiota from human fecal samples.</title>
        <authorList>
            <person name="Pamer E.G."/>
            <person name="Barat B."/>
            <person name="Waligurski E."/>
            <person name="Medina S."/>
            <person name="Paddock L."/>
            <person name="Mostad J."/>
        </authorList>
    </citation>
    <scope>NUCLEOTIDE SEQUENCE [LARGE SCALE GENOMIC DNA]</scope>
    <source>
        <strain evidence="1 2">DFI.9.90</strain>
    </source>
</reference>
<gene>
    <name evidence="1" type="ORF">NE630_03575</name>
</gene>
<dbReference type="PROSITE" id="PS51257">
    <property type="entry name" value="PROKAR_LIPOPROTEIN"/>
    <property type="match status" value="1"/>
</dbReference>
<sequence length="285" mass="31375">MKKIEPRRGAFLALRVLAVVFIFLLGCRGAEASAAAVMKIAVTSPWLYEVASFVGGRQVQVRALSSWNEAGNTVVTGRPRGGELVIAFDPADAARFRIGPQNKNLKLLYQKTPMDEDKLRAAFFDPAMLPFIAQEIMKIIAAADQKNYSYYQRRLAEFQSRIDSTMGVGRHLLSGANILDLTGAEGTWVRSSISGVVRPPESVWTGWLAGDAAALRAALDEASRRGWLLLLDPWTPDVIRAAASAYPYRLTLPVPPKDTEFFVFLHEIFTIIAGRVKSAVPKVKN</sequence>
<proteinExistence type="predicted"/>
<protein>
    <submittedName>
        <fullName evidence="1">Uncharacterized protein</fullName>
    </submittedName>
</protein>
<evidence type="ECO:0000313" key="2">
    <source>
        <dbReference type="Proteomes" id="UP001205919"/>
    </source>
</evidence>
<organism evidence="1 2">
    <name type="scientific">Cloacibacillus evryensis</name>
    <dbReference type="NCBI Taxonomy" id="508460"/>
    <lineage>
        <taxon>Bacteria</taxon>
        <taxon>Thermotogati</taxon>
        <taxon>Synergistota</taxon>
        <taxon>Synergistia</taxon>
        <taxon>Synergistales</taxon>
        <taxon>Synergistaceae</taxon>
        <taxon>Cloacibacillus</taxon>
    </lineage>
</organism>
<keyword evidence="2" id="KW-1185">Reference proteome</keyword>
<dbReference type="AlphaFoldDB" id="A0AAW5K419"/>